<accession>A0A7S0FR41</accession>
<protein>
    <submittedName>
        <fullName evidence="2">Uncharacterized protein</fullName>
    </submittedName>
</protein>
<dbReference type="EMBL" id="HBEG01035166">
    <property type="protein sequence ID" value="CAD8373759.1"/>
    <property type="molecule type" value="Transcribed_RNA"/>
</dbReference>
<keyword evidence="1" id="KW-1133">Transmembrane helix</keyword>
<evidence type="ECO:0000256" key="1">
    <source>
        <dbReference type="SAM" id="Phobius"/>
    </source>
</evidence>
<evidence type="ECO:0000313" key="2">
    <source>
        <dbReference type="EMBL" id="CAD8373759.1"/>
    </source>
</evidence>
<feature type="transmembrane region" description="Helical" evidence="1">
    <location>
        <begin position="155"/>
        <end position="175"/>
    </location>
</feature>
<reference evidence="2" key="1">
    <citation type="submission" date="2021-01" db="EMBL/GenBank/DDBJ databases">
        <authorList>
            <person name="Corre E."/>
            <person name="Pelletier E."/>
            <person name="Niang G."/>
            <person name="Scheremetjew M."/>
            <person name="Finn R."/>
            <person name="Kale V."/>
            <person name="Holt S."/>
            <person name="Cochrane G."/>
            <person name="Meng A."/>
            <person name="Brown T."/>
            <person name="Cohen L."/>
        </authorList>
    </citation>
    <scope>NUCLEOTIDE SEQUENCE</scope>
    <source>
        <strain evidence="2">Pbaha01</strain>
    </source>
</reference>
<sequence>MDKHRSFARAYSGEDQLRCGRTGTNAADEERRARSRPVDRVFSREFIEAVRNAPTPVNAQAVSHRDTARAAPLPLVVPEDAAGPLCHTRCCIGGLVTLIALRGCAVSVYTSPAGLAWTAHMLSCAADSIATVGSLPVFVSSAIGSCVHHRCLGSLLTLLLTAMVCDVGAAIIFLSTGGGMFHMMGPAATDEGAPASFAFVGVWELILVSSISLEVALCSAAWQFYRAFREAGIYPPNGASAKVRKEVSPLEFLCEAEDVALLSDQCNACDRTPSRSMPGEDRQDFVRVIDVTLPFSEFEDAKLDVNLPVHTELLVNRL</sequence>
<feature type="transmembrane region" description="Helical" evidence="1">
    <location>
        <begin position="195"/>
        <end position="222"/>
    </location>
</feature>
<keyword evidence="1" id="KW-0472">Membrane</keyword>
<keyword evidence="1" id="KW-0812">Transmembrane</keyword>
<gene>
    <name evidence="2" type="ORF">PBAH0796_LOCUS21516</name>
</gene>
<proteinExistence type="predicted"/>
<organism evidence="2">
    <name type="scientific">Pyrodinium bahamense</name>
    <dbReference type="NCBI Taxonomy" id="73915"/>
    <lineage>
        <taxon>Eukaryota</taxon>
        <taxon>Sar</taxon>
        <taxon>Alveolata</taxon>
        <taxon>Dinophyceae</taxon>
        <taxon>Gonyaulacales</taxon>
        <taxon>Pyrocystaceae</taxon>
        <taxon>Pyrodinium</taxon>
    </lineage>
</organism>
<name>A0A7S0FR41_9DINO</name>
<dbReference type="AlphaFoldDB" id="A0A7S0FR41"/>